<evidence type="ECO:0000256" key="1">
    <source>
        <dbReference type="SAM" id="MobiDB-lite"/>
    </source>
</evidence>
<evidence type="ECO:0000313" key="2">
    <source>
        <dbReference type="EMBL" id="JAT59121.1"/>
    </source>
</evidence>
<keyword evidence="2" id="KW-0347">Helicase</keyword>
<feature type="region of interest" description="Disordered" evidence="1">
    <location>
        <begin position="48"/>
        <end position="74"/>
    </location>
</feature>
<gene>
    <name evidence="2" type="primary">DBP9_2</name>
    <name evidence="2" type="ORF">g.121646</name>
</gene>
<dbReference type="GO" id="GO:0004386">
    <property type="term" value="F:helicase activity"/>
    <property type="evidence" value="ECO:0007669"/>
    <property type="project" value="UniProtKB-KW"/>
</dbReference>
<dbReference type="AlphaFoldDB" id="A0A1D1YWV2"/>
<protein>
    <submittedName>
        <fullName evidence="2">ATP-dependent RNA helicase DBP9</fullName>
    </submittedName>
</protein>
<sequence length="115" mass="12457">DGGGLRVPQEVLREPDRREPEAAEGAAGAEGTQVRPAALHAAPCRHTHHVPVVREDGHGRRGSPQGRRCWRRRPLRDGAQAPLLQALQHSPSAVCSLLKPWVAVRSRATTTTTTT</sequence>
<keyword evidence="2" id="KW-0378">Hydrolase</keyword>
<dbReference type="EMBL" id="GDJX01008815">
    <property type="protein sequence ID" value="JAT59121.1"/>
    <property type="molecule type" value="Transcribed_RNA"/>
</dbReference>
<feature type="compositionally biased region" description="Basic and acidic residues" evidence="1">
    <location>
        <begin position="11"/>
        <end position="21"/>
    </location>
</feature>
<feature type="non-terminal residue" evidence="2">
    <location>
        <position position="115"/>
    </location>
</feature>
<name>A0A1D1YWV2_9ARAE</name>
<reference evidence="2" key="1">
    <citation type="submission" date="2015-07" db="EMBL/GenBank/DDBJ databases">
        <title>Transcriptome Assembly of Anthurium amnicola.</title>
        <authorList>
            <person name="Suzuki J."/>
        </authorList>
    </citation>
    <scope>NUCLEOTIDE SEQUENCE</scope>
</reference>
<feature type="region of interest" description="Disordered" evidence="1">
    <location>
        <begin position="1"/>
        <end position="35"/>
    </location>
</feature>
<feature type="non-terminal residue" evidence="2">
    <location>
        <position position="1"/>
    </location>
</feature>
<proteinExistence type="predicted"/>
<accession>A0A1D1YWV2</accession>
<keyword evidence="2" id="KW-0547">Nucleotide-binding</keyword>
<keyword evidence="2" id="KW-0067">ATP-binding</keyword>
<organism evidence="2">
    <name type="scientific">Anthurium amnicola</name>
    <dbReference type="NCBI Taxonomy" id="1678845"/>
    <lineage>
        <taxon>Eukaryota</taxon>
        <taxon>Viridiplantae</taxon>
        <taxon>Streptophyta</taxon>
        <taxon>Embryophyta</taxon>
        <taxon>Tracheophyta</taxon>
        <taxon>Spermatophyta</taxon>
        <taxon>Magnoliopsida</taxon>
        <taxon>Liliopsida</taxon>
        <taxon>Araceae</taxon>
        <taxon>Pothoideae</taxon>
        <taxon>Potheae</taxon>
        <taxon>Anthurium</taxon>
    </lineage>
</organism>